<sequence>MVALTCQFRCCLLPNALSCIRPDFVYRFGRFQCLPVARSTPLCGSGLTTPREQFNENTAFIDASPVHSLEVH</sequence>
<name>A0A914RG22_PAREQ</name>
<dbReference type="Pfam" id="PF03098">
    <property type="entry name" value="An_peroxidase"/>
    <property type="match status" value="1"/>
</dbReference>
<organism evidence="1 2">
    <name type="scientific">Parascaris equorum</name>
    <name type="common">Equine roundworm</name>
    <dbReference type="NCBI Taxonomy" id="6256"/>
    <lineage>
        <taxon>Eukaryota</taxon>
        <taxon>Metazoa</taxon>
        <taxon>Ecdysozoa</taxon>
        <taxon>Nematoda</taxon>
        <taxon>Chromadorea</taxon>
        <taxon>Rhabditida</taxon>
        <taxon>Spirurina</taxon>
        <taxon>Ascaridomorpha</taxon>
        <taxon>Ascaridoidea</taxon>
        <taxon>Ascarididae</taxon>
        <taxon>Parascaris</taxon>
    </lineage>
</organism>
<dbReference type="GO" id="GO:0004601">
    <property type="term" value="F:peroxidase activity"/>
    <property type="evidence" value="ECO:0007669"/>
    <property type="project" value="InterPro"/>
</dbReference>
<reference evidence="2" key="1">
    <citation type="submission" date="2022-11" db="UniProtKB">
        <authorList>
            <consortium name="WormBaseParasite"/>
        </authorList>
    </citation>
    <scope>IDENTIFICATION</scope>
</reference>
<protein>
    <submittedName>
        <fullName evidence="2">Secreted protein</fullName>
    </submittedName>
</protein>
<dbReference type="InterPro" id="IPR010255">
    <property type="entry name" value="Haem_peroxidase_sf"/>
</dbReference>
<evidence type="ECO:0000313" key="1">
    <source>
        <dbReference type="Proteomes" id="UP000887564"/>
    </source>
</evidence>
<dbReference type="GO" id="GO:0006979">
    <property type="term" value="P:response to oxidative stress"/>
    <property type="evidence" value="ECO:0007669"/>
    <property type="project" value="InterPro"/>
</dbReference>
<dbReference type="WBParaSite" id="PEQ_0000526501-mRNA-1">
    <property type="protein sequence ID" value="PEQ_0000526501-mRNA-1"/>
    <property type="gene ID" value="PEQ_0000526501"/>
</dbReference>
<accession>A0A914RG22</accession>
<dbReference type="SUPFAM" id="SSF48113">
    <property type="entry name" value="Heme-dependent peroxidases"/>
    <property type="match status" value="1"/>
</dbReference>
<dbReference type="InterPro" id="IPR037120">
    <property type="entry name" value="Haem_peroxidase_sf_animal"/>
</dbReference>
<proteinExistence type="predicted"/>
<dbReference type="AlphaFoldDB" id="A0A914RG22"/>
<dbReference type="PROSITE" id="PS50292">
    <property type="entry name" value="PEROXIDASE_3"/>
    <property type="match status" value="1"/>
</dbReference>
<evidence type="ECO:0000313" key="2">
    <source>
        <dbReference type="WBParaSite" id="PEQ_0000526501-mRNA-1"/>
    </source>
</evidence>
<dbReference type="Gene3D" id="1.10.640.10">
    <property type="entry name" value="Haem peroxidase domain superfamily, animal type"/>
    <property type="match status" value="1"/>
</dbReference>
<dbReference type="InterPro" id="IPR019791">
    <property type="entry name" value="Haem_peroxidase_animal"/>
</dbReference>
<dbReference type="GO" id="GO:0020037">
    <property type="term" value="F:heme binding"/>
    <property type="evidence" value="ECO:0007669"/>
    <property type="project" value="InterPro"/>
</dbReference>
<dbReference type="Proteomes" id="UP000887564">
    <property type="component" value="Unplaced"/>
</dbReference>
<keyword evidence="1" id="KW-1185">Reference proteome</keyword>